<feature type="compositionally biased region" description="Low complexity" evidence="1">
    <location>
        <begin position="13"/>
        <end position="31"/>
    </location>
</feature>
<feature type="compositionally biased region" description="Polar residues" evidence="1">
    <location>
        <begin position="1"/>
        <end position="12"/>
    </location>
</feature>
<sequence>MDFSPPSSSLSKTTGSGDASTLGSAGLLGSGQHSRSKNRRKKKIHALTSTPLGNSRFAIKQENDYSPAVTNQSTSLYQPEERIISLLQQLTGLKKDWDSELSHSCRAFTQLATCILRCGQGRVSELFEPRDIPVEALNLLQACQTGQADKVCIAAALEKGFAEVRSHLSAMGQCKARLASWISRLMATVSLIKLENEPGSLAASIRHSSIGENPCSLILWPALLGEVNGLFAQIENDLSRRQSMLENAVDVCLIAADAYNFALMWRHLGSMVQWSKVLEMSEQAEAILR</sequence>
<name>A0AAV2TBV7_CALDB</name>
<organism evidence="2 3">
    <name type="scientific">Calicophoron daubneyi</name>
    <name type="common">Rumen fluke</name>
    <name type="synonym">Paramphistomum daubneyi</name>
    <dbReference type="NCBI Taxonomy" id="300641"/>
    <lineage>
        <taxon>Eukaryota</taxon>
        <taxon>Metazoa</taxon>
        <taxon>Spiralia</taxon>
        <taxon>Lophotrochozoa</taxon>
        <taxon>Platyhelminthes</taxon>
        <taxon>Trematoda</taxon>
        <taxon>Digenea</taxon>
        <taxon>Plagiorchiida</taxon>
        <taxon>Pronocephalata</taxon>
        <taxon>Paramphistomoidea</taxon>
        <taxon>Paramphistomidae</taxon>
        <taxon>Calicophoron</taxon>
    </lineage>
</organism>
<comment type="caution">
    <text evidence="2">The sequence shown here is derived from an EMBL/GenBank/DDBJ whole genome shotgun (WGS) entry which is preliminary data.</text>
</comment>
<feature type="compositionally biased region" description="Basic residues" evidence="1">
    <location>
        <begin position="34"/>
        <end position="45"/>
    </location>
</feature>
<proteinExistence type="predicted"/>
<dbReference type="EMBL" id="CAXLJL010000234">
    <property type="protein sequence ID" value="CAL5134967.1"/>
    <property type="molecule type" value="Genomic_DNA"/>
</dbReference>
<evidence type="ECO:0000256" key="1">
    <source>
        <dbReference type="SAM" id="MobiDB-lite"/>
    </source>
</evidence>
<evidence type="ECO:0000313" key="3">
    <source>
        <dbReference type="Proteomes" id="UP001497525"/>
    </source>
</evidence>
<gene>
    <name evidence="2" type="ORF">CDAUBV1_LOCUS9053</name>
</gene>
<evidence type="ECO:0000313" key="2">
    <source>
        <dbReference type="EMBL" id="CAL5134967.1"/>
    </source>
</evidence>
<reference evidence="2" key="1">
    <citation type="submission" date="2024-06" db="EMBL/GenBank/DDBJ databases">
        <authorList>
            <person name="Liu X."/>
            <person name="Lenzi L."/>
            <person name="Haldenby T S."/>
            <person name="Uol C."/>
        </authorList>
    </citation>
    <scope>NUCLEOTIDE SEQUENCE</scope>
</reference>
<accession>A0AAV2TBV7</accession>
<dbReference type="Proteomes" id="UP001497525">
    <property type="component" value="Unassembled WGS sequence"/>
</dbReference>
<dbReference type="AlphaFoldDB" id="A0AAV2TBV7"/>
<feature type="region of interest" description="Disordered" evidence="1">
    <location>
        <begin position="1"/>
        <end position="47"/>
    </location>
</feature>
<protein>
    <submittedName>
        <fullName evidence="2">Uncharacterized protein</fullName>
    </submittedName>
</protein>